<dbReference type="EnsemblPlants" id="OGLUM01G14570.1">
    <property type="protein sequence ID" value="OGLUM01G14570.1"/>
    <property type="gene ID" value="OGLUM01G14570"/>
</dbReference>
<name>A0A0D9Y7F1_9ORYZ</name>
<protein>
    <submittedName>
        <fullName evidence="1">Uncharacterized protein</fullName>
    </submittedName>
</protein>
<dbReference type="Proteomes" id="UP000026961">
    <property type="component" value="Chromosome 1"/>
</dbReference>
<sequence length="127" mass="13741">MFFPLLCCSTNTGTGSERCHNNYSKQTAPTAPSLAKSLLGKRRWKTPLALGKASIGSLATGDGIIGREGGGGWRLWGGGVEEGREKDGDYGAKLSRKGGRRITERRGMGHEQREEDECRGRCDWAAV</sequence>
<organism evidence="1">
    <name type="scientific">Oryza glumipatula</name>
    <dbReference type="NCBI Taxonomy" id="40148"/>
    <lineage>
        <taxon>Eukaryota</taxon>
        <taxon>Viridiplantae</taxon>
        <taxon>Streptophyta</taxon>
        <taxon>Embryophyta</taxon>
        <taxon>Tracheophyta</taxon>
        <taxon>Spermatophyta</taxon>
        <taxon>Magnoliopsida</taxon>
        <taxon>Liliopsida</taxon>
        <taxon>Poales</taxon>
        <taxon>Poaceae</taxon>
        <taxon>BOP clade</taxon>
        <taxon>Oryzoideae</taxon>
        <taxon>Oryzeae</taxon>
        <taxon>Oryzinae</taxon>
        <taxon>Oryza</taxon>
    </lineage>
</organism>
<dbReference type="HOGENOM" id="CLU_1973955_0_0_1"/>
<reference evidence="1" key="3">
    <citation type="submission" date="2018-05" db="EMBL/GenBank/DDBJ databases">
        <title>OgluRS3 (Oryza glumaepatula Reference Sequence Version 3).</title>
        <authorList>
            <person name="Zhang J."/>
            <person name="Kudrna D."/>
            <person name="Lee S."/>
            <person name="Talag J."/>
            <person name="Welchert J."/>
            <person name="Wing R.A."/>
        </authorList>
    </citation>
    <scope>NUCLEOTIDE SEQUENCE [LARGE SCALE GENOMIC DNA]</scope>
</reference>
<reference evidence="1" key="1">
    <citation type="submission" date="2013-08" db="EMBL/GenBank/DDBJ databases">
        <title>Oryza genome evolution.</title>
        <authorList>
            <person name="Wing R.A."/>
            <person name="Panaud O."/>
            <person name="Oliveira A.C."/>
        </authorList>
    </citation>
    <scope>NUCLEOTIDE SEQUENCE</scope>
</reference>
<dbReference type="Gramene" id="OGLUM01G14570.1">
    <property type="protein sequence ID" value="OGLUM01G14570.1"/>
    <property type="gene ID" value="OGLUM01G14570"/>
</dbReference>
<evidence type="ECO:0000313" key="2">
    <source>
        <dbReference type="Proteomes" id="UP000026961"/>
    </source>
</evidence>
<evidence type="ECO:0000313" key="1">
    <source>
        <dbReference type="EnsemblPlants" id="OGLUM01G14570.1"/>
    </source>
</evidence>
<reference evidence="1" key="2">
    <citation type="submission" date="2015-04" db="UniProtKB">
        <authorList>
            <consortium name="EnsemblPlants"/>
        </authorList>
    </citation>
    <scope>IDENTIFICATION</scope>
</reference>
<proteinExistence type="predicted"/>
<accession>A0A0D9Y7F1</accession>
<keyword evidence="2" id="KW-1185">Reference proteome</keyword>
<dbReference type="AlphaFoldDB" id="A0A0D9Y7F1"/>